<evidence type="ECO:0000256" key="1">
    <source>
        <dbReference type="SAM" id="SignalP"/>
    </source>
</evidence>
<dbReference type="Gene3D" id="1.10.1130.10">
    <property type="entry name" value="Flavocytochrome C3, Chain A"/>
    <property type="match status" value="1"/>
</dbReference>
<dbReference type="RefSeq" id="WP_189606462.1">
    <property type="nucleotide sequence ID" value="NZ_BMXR01000001.1"/>
</dbReference>
<accession>A0A918JZ07</accession>
<name>A0A918JZ07_9GAMM</name>
<feature type="chain" id="PRO_5037540885" description="Cytochrome P460" evidence="1">
    <location>
        <begin position="33"/>
        <end position="1018"/>
    </location>
</feature>
<evidence type="ECO:0000313" key="3">
    <source>
        <dbReference type="Proteomes" id="UP000626148"/>
    </source>
</evidence>
<evidence type="ECO:0008006" key="4">
    <source>
        <dbReference type="Google" id="ProtNLM"/>
    </source>
</evidence>
<dbReference type="AlphaFoldDB" id="A0A918JZ07"/>
<comment type="caution">
    <text evidence="2">The sequence shown here is derived from an EMBL/GenBank/DDBJ whole genome shotgun (WGS) entry which is preliminary data.</text>
</comment>
<organism evidence="2 3">
    <name type="scientific">Saccharospirillum salsuginis</name>
    <dbReference type="NCBI Taxonomy" id="418750"/>
    <lineage>
        <taxon>Bacteria</taxon>
        <taxon>Pseudomonadati</taxon>
        <taxon>Pseudomonadota</taxon>
        <taxon>Gammaproteobacteria</taxon>
        <taxon>Oceanospirillales</taxon>
        <taxon>Saccharospirillaceae</taxon>
        <taxon>Saccharospirillum</taxon>
    </lineage>
</organism>
<sequence>MTKDLLSRLLPRLIRAMLAITLTMPLAGFSGAEPDAADLPLPSSLPQHDYETQLYTWLMRQQYKTLGWQHDAMVRDTGPYIEGEYYGTHPAVRIFYSPEVMDWLKNDRQGDIADGAMIIKEMYSPPAVLYQDLEQKPEYQRDPAAYEAMLGQLVSAWTVMVKDSQGSHDGWYWSGTSAPDKDQSVEAAVRSQVERYGQFPNSGFGAPCLRCHGSAENELTFSTFRNLNGPKSTDYPLRFMVDSSWRSEAHFNNYPLSLLADDPFVRNRMMIPTGQRPWSDTSVPGLKDYVSAHLGRGGESEQVPSREALASPNAAFLEQFPSLASKAPSLLSDVTAFPSQWTDHVVPGPGDPETFMTSSNCMGCHGGLGGLPYGVTMFVQTGPNYGDGYNVSEYGEWRWSPMGLAGRDPIFHAQLESEMAYIERDAGLTPNPLRGSVEDTQQAITNTCLSCHGAMGQRQLAIDAELDPSLDPNFNVDYFYLTERMSSKDPKPDDYAYHKYGELAREGISCAVCHRIDAPSAAAISQWQPAEPDWLTPETPRELAYSLFHNSTGRFERGPNDAFFGPFDDVSTEPMNTVIGAEPKHNDFVQDSQLCGTCHTINLPNIGLSEPPSPVLDAVETNPAFADYAHTIEQATFLEWQNSAFAQGEGDPSSSFQSCQDCHMPGGFKTLDGRVNIDQLVTQIAAVQDANFPGAEETLPLEDLDIPFRDDYTRHEHVGLNVFLLEMFDQFPEILGVVKNDYMTSADNGVDLAIENMVRLAREDTAAIDIQSVSIKDGRLTTQVRLQNKTGHRFPSGVAFRRAFVELLIKEDGRVIWGSGRTNAAGVIVDGNGQPLTTEFLPGPEDYQPHHERITREDQVQIYEELNRNAQNQFTTSFVHRVDSPKDNRLLPRGWRESSVFKPQGQVMEQFMEATDPHGVGNDPDYQDQGPAFPGEDNLSYEIALPAGVDTSKLVVEATLYYQAIPPYWLHQRFTTAPDGLATQRLYYMTSRLNLEDTPMENWKLKLVNDTFEVRPDS</sequence>
<evidence type="ECO:0000313" key="2">
    <source>
        <dbReference type="EMBL" id="GGX38076.1"/>
    </source>
</evidence>
<dbReference type="SUPFAM" id="SSF48695">
    <property type="entry name" value="Multiheme cytochromes"/>
    <property type="match status" value="2"/>
</dbReference>
<keyword evidence="1" id="KW-0732">Signal</keyword>
<reference evidence="2" key="2">
    <citation type="submission" date="2020-09" db="EMBL/GenBank/DDBJ databases">
        <authorList>
            <person name="Sun Q."/>
            <person name="Kim S."/>
        </authorList>
    </citation>
    <scope>NUCLEOTIDE SEQUENCE</scope>
    <source>
        <strain evidence="2">KCTC 22169</strain>
    </source>
</reference>
<dbReference type="InterPro" id="IPR038142">
    <property type="entry name" value="Cytochrome_P460_sp"/>
</dbReference>
<reference evidence="2" key="1">
    <citation type="journal article" date="2014" name="Int. J. Syst. Evol. Microbiol.">
        <title>Complete genome sequence of Corynebacterium casei LMG S-19264T (=DSM 44701T), isolated from a smear-ripened cheese.</title>
        <authorList>
            <consortium name="US DOE Joint Genome Institute (JGI-PGF)"/>
            <person name="Walter F."/>
            <person name="Albersmeier A."/>
            <person name="Kalinowski J."/>
            <person name="Ruckert C."/>
        </authorList>
    </citation>
    <scope>NUCLEOTIDE SEQUENCE</scope>
    <source>
        <strain evidence="2">KCTC 22169</strain>
    </source>
</reference>
<dbReference type="Proteomes" id="UP000626148">
    <property type="component" value="Unassembled WGS sequence"/>
</dbReference>
<dbReference type="EMBL" id="BMXR01000001">
    <property type="protein sequence ID" value="GGX38076.1"/>
    <property type="molecule type" value="Genomic_DNA"/>
</dbReference>
<feature type="signal peptide" evidence="1">
    <location>
        <begin position="1"/>
        <end position="32"/>
    </location>
</feature>
<dbReference type="Gene3D" id="3.50.70.20">
    <property type="entry name" value="Cytochrome P460"/>
    <property type="match status" value="1"/>
</dbReference>
<dbReference type="InterPro" id="IPR036280">
    <property type="entry name" value="Multihaem_cyt_sf"/>
</dbReference>
<proteinExistence type="predicted"/>
<keyword evidence="3" id="KW-1185">Reference proteome</keyword>
<protein>
    <recommendedName>
        <fullName evidence="4">Cytochrome P460</fullName>
    </recommendedName>
</protein>
<gene>
    <name evidence="2" type="ORF">GCM10007392_00220</name>
</gene>